<dbReference type="OrthoDB" id="1677442at2759"/>
<evidence type="ECO:0000313" key="2">
    <source>
        <dbReference type="Proteomes" id="UP001153555"/>
    </source>
</evidence>
<name>A0A9N7NIJ5_STRHE</name>
<organism evidence="1 2">
    <name type="scientific">Striga hermonthica</name>
    <name type="common">Purple witchweed</name>
    <name type="synonym">Buchnera hermonthica</name>
    <dbReference type="NCBI Taxonomy" id="68872"/>
    <lineage>
        <taxon>Eukaryota</taxon>
        <taxon>Viridiplantae</taxon>
        <taxon>Streptophyta</taxon>
        <taxon>Embryophyta</taxon>
        <taxon>Tracheophyta</taxon>
        <taxon>Spermatophyta</taxon>
        <taxon>Magnoliopsida</taxon>
        <taxon>eudicotyledons</taxon>
        <taxon>Gunneridae</taxon>
        <taxon>Pentapetalae</taxon>
        <taxon>asterids</taxon>
        <taxon>lamiids</taxon>
        <taxon>Lamiales</taxon>
        <taxon>Orobanchaceae</taxon>
        <taxon>Buchnereae</taxon>
        <taxon>Striga</taxon>
    </lineage>
</organism>
<accession>A0A9N7NIJ5</accession>
<dbReference type="Proteomes" id="UP001153555">
    <property type="component" value="Unassembled WGS sequence"/>
</dbReference>
<sequence length="89" mass="9815">MLGGELAGGRAAVCSQSLRWMVTKAANRAAVHGSKLPVPDTIPKEEVESGIKGAIEEMERKRRHIEDSVDSHLKQWKVLHVEDIVCCPK</sequence>
<keyword evidence="2" id="KW-1185">Reference proteome</keyword>
<evidence type="ECO:0000313" key="1">
    <source>
        <dbReference type="EMBL" id="CAA0829500.1"/>
    </source>
</evidence>
<dbReference type="AlphaFoldDB" id="A0A9N7NIJ5"/>
<reference evidence="1" key="1">
    <citation type="submission" date="2019-12" db="EMBL/GenBank/DDBJ databases">
        <authorList>
            <person name="Scholes J."/>
        </authorList>
    </citation>
    <scope>NUCLEOTIDE SEQUENCE</scope>
</reference>
<proteinExistence type="predicted"/>
<protein>
    <submittedName>
        <fullName evidence="1">Uncharacterized protein</fullName>
    </submittedName>
</protein>
<dbReference type="EMBL" id="CACSLK010027773">
    <property type="protein sequence ID" value="CAA0829500.1"/>
    <property type="molecule type" value="Genomic_DNA"/>
</dbReference>
<gene>
    <name evidence="1" type="ORF">SHERM_25071</name>
</gene>
<comment type="caution">
    <text evidence="1">The sequence shown here is derived from an EMBL/GenBank/DDBJ whole genome shotgun (WGS) entry which is preliminary data.</text>
</comment>